<dbReference type="SUPFAM" id="SSF52540">
    <property type="entry name" value="P-loop containing nucleoside triphosphate hydrolases"/>
    <property type="match status" value="1"/>
</dbReference>
<name>A0A1V5ZJD7_9BACT</name>
<reference evidence="1" key="1">
    <citation type="submission" date="2017-02" db="EMBL/GenBank/DDBJ databases">
        <title>Delving into the versatile metabolic prowess of the omnipresent phylum Bacteroidetes.</title>
        <authorList>
            <person name="Nobu M.K."/>
            <person name="Mei R."/>
            <person name="Narihiro T."/>
            <person name="Kuroda K."/>
            <person name="Liu W.-T."/>
        </authorList>
    </citation>
    <scope>NUCLEOTIDE SEQUENCE</scope>
    <source>
        <strain evidence="1">ADurb.Bin160</strain>
    </source>
</reference>
<protein>
    <submittedName>
        <fullName evidence="1">Uncharacterized protein</fullName>
    </submittedName>
</protein>
<evidence type="ECO:0000313" key="1">
    <source>
        <dbReference type="EMBL" id="OQB40320.1"/>
    </source>
</evidence>
<dbReference type="AlphaFoldDB" id="A0A1V5ZJD7"/>
<dbReference type="Proteomes" id="UP000485621">
    <property type="component" value="Unassembled WGS sequence"/>
</dbReference>
<sequence>MGKKTNNYSLKLGDKIDMVKQSIRAVTRGYKTSRLVTGTAGIGKSYAILEELEAEKVPYIKITGGVKDVGALYSTLCDHNEKDKIIFFDDTNQILKDRDCIELMRAATENIAVRPISYANNKIVRGRRFYAPRTEFVSKIIIATNIKKFKVDPGIVSRTSAIEIMATVEEIFEWVGENLKKAPPYDMPIEWKQEVYNFIKNEIGIHTIKQFDFRTFEDSMLWYGSSIKTDGLDQRGDKNIIVDDKWKSCVYTLYN</sequence>
<organism evidence="1">
    <name type="scientific">candidate division CPR1 bacterium ADurb.Bin160</name>
    <dbReference type="NCBI Taxonomy" id="1852826"/>
    <lineage>
        <taxon>Bacteria</taxon>
        <taxon>candidate division CPR1</taxon>
    </lineage>
</organism>
<dbReference type="EMBL" id="MWDB01000048">
    <property type="protein sequence ID" value="OQB40320.1"/>
    <property type="molecule type" value="Genomic_DNA"/>
</dbReference>
<accession>A0A1V5ZJD7</accession>
<comment type="caution">
    <text evidence="1">The sequence shown here is derived from an EMBL/GenBank/DDBJ whole genome shotgun (WGS) entry which is preliminary data.</text>
</comment>
<dbReference type="InterPro" id="IPR027417">
    <property type="entry name" value="P-loop_NTPase"/>
</dbReference>
<gene>
    <name evidence="1" type="ORF">BWY04_01372</name>
</gene>
<proteinExistence type="predicted"/>